<reference evidence="4 5" key="1">
    <citation type="submission" date="2023-10" db="EMBL/GenBank/DDBJ databases">
        <authorList>
            <person name="Botero Cardona J."/>
        </authorList>
    </citation>
    <scope>NUCLEOTIDE SEQUENCE [LARGE SCALE GENOMIC DNA]</scope>
    <source>
        <strain evidence="4 5">R-54839</strain>
    </source>
</reference>
<evidence type="ECO:0000256" key="1">
    <source>
        <dbReference type="ARBA" id="ARBA00006252"/>
    </source>
</evidence>
<dbReference type="Proteomes" id="UP001314261">
    <property type="component" value="Unassembled WGS sequence"/>
</dbReference>
<comment type="similarity">
    <text evidence="1">Belongs to the NAD(P)H dehydrogenase (quinone) family.</text>
</comment>
<evidence type="ECO:0000256" key="2">
    <source>
        <dbReference type="ARBA" id="ARBA00023002"/>
    </source>
</evidence>
<accession>A0ABM9MYG3</accession>
<dbReference type="RefSeq" id="WP_338346312.1">
    <property type="nucleotide sequence ID" value="NZ_CAUZLR010000009.1"/>
</dbReference>
<dbReference type="Pfam" id="PF02525">
    <property type="entry name" value="Flavodoxin_2"/>
    <property type="match status" value="1"/>
</dbReference>
<evidence type="ECO:0000259" key="3">
    <source>
        <dbReference type="Pfam" id="PF02525"/>
    </source>
</evidence>
<comment type="caution">
    <text evidence="4">The sequence shown here is derived from an EMBL/GenBank/DDBJ whole genome shotgun (WGS) entry which is preliminary data.</text>
</comment>
<dbReference type="InterPro" id="IPR003680">
    <property type="entry name" value="Flavodoxin_fold"/>
</dbReference>
<keyword evidence="2" id="KW-0560">Oxidoreductase</keyword>
<dbReference type="InterPro" id="IPR029039">
    <property type="entry name" value="Flavoprotein-like_sf"/>
</dbReference>
<sequence length="204" mass="23557">MKILIIQGQPDDQSFAHANAMHSYEVLREDGVEVRFVDLAIDDFDPVLRYGYRARMESQSYIQEVQQKVSWADHICFFFPVWWGAEPSVLKGLIDRAFTPGFAYKRNGPLHVQGLLQGKEASLFLTSDDPAYFQRRYGGVVSHWKRDILGHAGIKLTKTMILGGDRWLNDEEERTDFIDRCSQEIEAMAVRDIHHSLLKELLKK</sequence>
<evidence type="ECO:0000313" key="4">
    <source>
        <dbReference type="EMBL" id="CAK1249289.1"/>
    </source>
</evidence>
<feature type="domain" description="Flavodoxin-like fold" evidence="3">
    <location>
        <begin position="1"/>
        <end position="174"/>
    </location>
</feature>
<protein>
    <submittedName>
        <fullName evidence="4">NADPH-quinone reductase (Modulator of drug activity B) (MdaB)</fullName>
    </submittedName>
</protein>
<dbReference type="InterPro" id="IPR051545">
    <property type="entry name" value="NAD(P)H_dehydrogenase_qn"/>
</dbReference>
<dbReference type="PANTHER" id="PTHR10204">
    <property type="entry name" value="NAD P H OXIDOREDUCTASE-RELATED"/>
    <property type="match status" value="1"/>
</dbReference>
<gene>
    <name evidence="4" type="ORF">R54839_PPFHFPJH_01274</name>
</gene>
<organism evidence="4 5">
    <name type="scientific">Fructobacillus fructosus</name>
    <dbReference type="NCBI Taxonomy" id="1631"/>
    <lineage>
        <taxon>Bacteria</taxon>
        <taxon>Bacillati</taxon>
        <taxon>Bacillota</taxon>
        <taxon>Bacilli</taxon>
        <taxon>Lactobacillales</taxon>
        <taxon>Lactobacillaceae</taxon>
        <taxon>Fructobacillus</taxon>
    </lineage>
</organism>
<dbReference type="Gene3D" id="3.40.50.360">
    <property type="match status" value="1"/>
</dbReference>
<dbReference type="SUPFAM" id="SSF52218">
    <property type="entry name" value="Flavoproteins"/>
    <property type="match status" value="1"/>
</dbReference>
<dbReference type="EMBL" id="CAUZLR010000009">
    <property type="protein sequence ID" value="CAK1249289.1"/>
    <property type="molecule type" value="Genomic_DNA"/>
</dbReference>
<keyword evidence="5" id="KW-1185">Reference proteome</keyword>
<dbReference type="PANTHER" id="PTHR10204:SF34">
    <property type="entry name" value="NAD(P)H DEHYDROGENASE [QUINONE] 1 ISOFORM 1"/>
    <property type="match status" value="1"/>
</dbReference>
<proteinExistence type="inferred from homology"/>
<evidence type="ECO:0000313" key="5">
    <source>
        <dbReference type="Proteomes" id="UP001314261"/>
    </source>
</evidence>
<name>A0ABM9MYG3_9LACO</name>